<dbReference type="SUPFAM" id="SSF53850">
    <property type="entry name" value="Periplasmic binding protein-like II"/>
    <property type="match status" value="1"/>
</dbReference>
<dbReference type="Pfam" id="PF13379">
    <property type="entry name" value="NMT1_2"/>
    <property type="match status" value="1"/>
</dbReference>
<evidence type="ECO:0000256" key="4">
    <source>
        <dbReference type="SAM" id="MobiDB-lite"/>
    </source>
</evidence>
<dbReference type="PROSITE" id="PS51257">
    <property type="entry name" value="PROKAR_LIPOPROTEIN"/>
    <property type="match status" value="1"/>
</dbReference>
<evidence type="ECO:0000313" key="5">
    <source>
        <dbReference type="EMBL" id="SEW09002.1"/>
    </source>
</evidence>
<evidence type="ECO:0000313" key="6">
    <source>
        <dbReference type="Proteomes" id="UP000183275"/>
    </source>
</evidence>
<comment type="subcellular location">
    <subcellularLocation>
        <location evidence="1">Periplasm</location>
    </subcellularLocation>
</comment>
<evidence type="ECO:0000256" key="1">
    <source>
        <dbReference type="ARBA" id="ARBA00004418"/>
    </source>
</evidence>
<dbReference type="PANTHER" id="PTHR30024">
    <property type="entry name" value="ALIPHATIC SULFONATES-BINDING PROTEIN-RELATED"/>
    <property type="match status" value="1"/>
</dbReference>
<name>A0A1I0P481_9EURY</name>
<reference evidence="6" key="1">
    <citation type="submission" date="2016-10" db="EMBL/GenBank/DDBJ databases">
        <authorList>
            <person name="Varghese N."/>
        </authorList>
    </citation>
    <scope>NUCLEOTIDE SEQUENCE [LARGE SCALE GENOMIC DNA]</scope>
    <source>
        <strain evidence="6">CGMCC 1.12284</strain>
    </source>
</reference>
<gene>
    <name evidence="5" type="ORF">SAMN05216285_2118</name>
</gene>
<dbReference type="STRING" id="1202768.SAMN05216285_2118"/>
<evidence type="ECO:0000256" key="3">
    <source>
        <dbReference type="ARBA" id="ARBA00022729"/>
    </source>
</evidence>
<comment type="similarity">
    <text evidence="2">Belongs to the bacterial solute-binding protein SsuA/TauA family.</text>
</comment>
<dbReference type="PANTHER" id="PTHR30024:SF47">
    <property type="entry name" value="TAURINE-BINDING PERIPLASMIC PROTEIN"/>
    <property type="match status" value="1"/>
</dbReference>
<dbReference type="GO" id="GO:0042597">
    <property type="term" value="C:periplasmic space"/>
    <property type="evidence" value="ECO:0007669"/>
    <property type="project" value="UniProtKB-SubCell"/>
</dbReference>
<accession>A0A1I0P481</accession>
<dbReference type="EMBL" id="FOIS01000003">
    <property type="protein sequence ID" value="SEW09002.1"/>
    <property type="molecule type" value="Genomic_DNA"/>
</dbReference>
<dbReference type="eggNOG" id="arCOG01803">
    <property type="taxonomic scope" value="Archaea"/>
</dbReference>
<keyword evidence="3" id="KW-0732">Signal</keyword>
<dbReference type="AlphaFoldDB" id="A0A1I0P481"/>
<keyword evidence="6" id="KW-1185">Reference proteome</keyword>
<sequence length="335" mass="36652">MTRTFNEEQTRRNVLRTTAVIGGVTLVGCLGGGNGEDGAEEHQIQFAGPQGAAMTLPTRLIRDEDFAADRGLDLALELMPPPAIQQAIAAKEVESGTFPVISGVRLANKDQDIRLLGPVCQSFNSIIVHEDAGVDDLGDLQDVTLGSMPRTSAPWTHFAVLASLEGYDPDDFDTRFGPPATLFGAIQQGDLDAMIGVEPFSSRLLATGDFEEPYVFTDRWEEQTGNRMPLVEVATYQETIDEKPDAVQGLMETMFDAGAHIGDNPRAVIEEYDDELGLETDEEFDLVEERIGHIYPGEFDEELRESGAEVVNRASEEGLVDGDPSDTMFRRPDKL</sequence>
<dbReference type="Gene3D" id="3.40.190.10">
    <property type="entry name" value="Periplasmic binding protein-like II"/>
    <property type="match status" value="2"/>
</dbReference>
<proteinExistence type="inferred from homology"/>
<organism evidence="5 6">
    <name type="scientific">Natrinema salifodinae</name>
    <dbReference type="NCBI Taxonomy" id="1202768"/>
    <lineage>
        <taxon>Archaea</taxon>
        <taxon>Methanobacteriati</taxon>
        <taxon>Methanobacteriota</taxon>
        <taxon>Stenosarchaea group</taxon>
        <taxon>Halobacteria</taxon>
        <taxon>Halobacteriales</taxon>
        <taxon>Natrialbaceae</taxon>
        <taxon>Natrinema</taxon>
    </lineage>
</organism>
<dbReference type="Proteomes" id="UP000183275">
    <property type="component" value="Unassembled WGS sequence"/>
</dbReference>
<feature type="region of interest" description="Disordered" evidence="4">
    <location>
        <begin position="302"/>
        <end position="335"/>
    </location>
</feature>
<protein>
    <submittedName>
        <fullName evidence="5">ABC-type nitrate/sulfonate/bicarbonate transport system, substrate-binding protein</fullName>
    </submittedName>
</protein>
<evidence type="ECO:0000256" key="2">
    <source>
        <dbReference type="ARBA" id="ARBA00010742"/>
    </source>
</evidence>